<feature type="region of interest" description="Disordered" evidence="1">
    <location>
        <begin position="288"/>
        <end position="319"/>
    </location>
</feature>
<evidence type="ECO:0000256" key="1">
    <source>
        <dbReference type="SAM" id="MobiDB-lite"/>
    </source>
</evidence>
<accession>A0A5J4X9K6</accession>
<reference evidence="2 3" key="1">
    <citation type="submission" date="2019-03" db="EMBL/GenBank/DDBJ databases">
        <title>Single cell metagenomics reveals metabolic interactions within the superorganism composed of flagellate Streblomastix strix and complex community of Bacteroidetes bacteria on its surface.</title>
        <authorList>
            <person name="Treitli S.C."/>
            <person name="Kolisko M."/>
            <person name="Husnik F."/>
            <person name="Keeling P."/>
            <person name="Hampl V."/>
        </authorList>
    </citation>
    <scope>NUCLEOTIDE SEQUENCE [LARGE SCALE GENOMIC DNA]</scope>
    <source>
        <strain evidence="2">ST1C</strain>
    </source>
</reference>
<evidence type="ECO:0000313" key="2">
    <source>
        <dbReference type="EMBL" id="KAA6403760.1"/>
    </source>
</evidence>
<gene>
    <name evidence="2" type="ORF">EZS28_000716</name>
</gene>
<protein>
    <submittedName>
        <fullName evidence="2">Uncharacterized protein</fullName>
    </submittedName>
</protein>
<feature type="compositionally biased region" description="Acidic residues" evidence="1">
    <location>
        <begin position="307"/>
        <end position="319"/>
    </location>
</feature>
<name>A0A5J4X9K6_9EUKA</name>
<evidence type="ECO:0000313" key="3">
    <source>
        <dbReference type="Proteomes" id="UP000324800"/>
    </source>
</evidence>
<comment type="caution">
    <text evidence="2">The sequence shown here is derived from an EMBL/GenBank/DDBJ whole genome shotgun (WGS) entry which is preliminary data.</text>
</comment>
<organism evidence="2 3">
    <name type="scientific">Streblomastix strix</name>
    <dbReference type="NCBI Taxonomy" id="222440"/>
    <lineage>
        <taxon>Eukaryota</taxon>
        <taxon>Metamonada</taxon>
        <taxon>Preaxostyla</taxon>
        <taxon>Oxymonadida</taxon>
        <taxon>Streblomastigidae</taxon>
        <taxon>Streblomastix</taxon>
    </lineage>
</organism>
<proteinExistence type="predicted"/>
<feature type="compositionally biased region" description="Low complexity" evidence="1">
    <location>
        <begin position="292"/>
        <end position="301"/>
    </location>
</feature>
<dbReference type="Proteomes" id="UP000324800">
    <property type="component" value="Unassembled WGS sequence"/>
</dbReference>
<dbReference type="AlphaFoldDB" id="A0A5J4X9K6"/>
<dbReference type="EMBL" id="SNRW01000064">
    <property type="protein sequence ID" value="KAA6403760.1"/>
    <property type="molecule type" value="Genomic_DNA"/>
</dbReference>
<sequence length="388" mass="44592">MLILLLATTSVFCKLEIEFYNYTFNGTSFIYDTRSIPIYEQYNKYIVDLDDIVRPFGGSETDNDFSLFPSTYTNESDFAFNEYPTSDELNTNCGAKYAFYNSMVYDFYGAIAHAYFGVDIQPSVLQFINCHPSEMVWLKKYGQEEVEDLYSGCDTHFQSYSIVSGFTSTSCIGVNGYINDACKTECTDGSSIEYYGRDLLENGKFDYYHLLDGSMLKRLILRFGPVIGQFSQFDSGLTPIYYGWTTDSSNRTHFKSLIRDMYHKLMIHDEISLFRFTGISFVTQIPSEEEQQPITPEQPETPITPPIEEEEEEDPDDPVEDGDAWGCLSLLSLLLYVVAIAVGDFVVKKMNQEFNQCNRIAKEVKKGRLFSWVGNGETYEYKRHLMEF</sequence>